<dbReference type="AlphaFoldDB" id="A0A7K3LYW9"/>
<evidence type="ECO:0000313" key="2">
    <source>
        <dbReference type="Proteomes" id="UP000460435"/>
    </source>
</evidence>
<comment type="caution">
    <text evidence="1">The sequence shown here is derived from an EMBL/GenBank/DDBJ whole genome shotgun (WGS) entry which is preliminary data.</text>
</comment>
<dbReference type="Proteomes" id="UP000460435">
    <property type="component" value="Unassembled WGS sequence"/>
</dbReference>
<sequence length="75" mass="8464">MLSLAPNWAEFTALLKAVPACDQRVPRTELDQAASDLADAMERWLLTLGFEFTDTPEGSSFFIIDWSLLMLELDQ</sequence>
<proteinExistence type="predicted"/>
<reference evidence="1 2" key="1">
    <citation type="submission" date="2019-11" db="EMBL/GenBank/DDBJ databases">
        <authorList>
            <person name="Li X.-J."/>
            <person name="Feng X.-M."/>
        </authorList>
    </citation>
    <scope>NUCLEOTIDE SEQUENCE [LARGE SCALE GENOMIC DNA]</scope>
    <source>
        <strain evidence="1 2">XMNu-373</strain>
    </source>
</reference>
<organism evidence="1 2">
    <name type="scientific">Phytoactinopolyspora mesophila</name>
    <dbReference type="NCBI Taxonomy" id="2650750"/>
    <lineage>
        <taxon>Bacteria</taxon>
        <taxon>Bacillati</taxon>
        <taxon>Actinomycetota</taxon>
        <taxon>Actinomycetes</taxon>
        <taxon>Jiangellales</taxon>
        <taxon>Jiangellaceae</taxon>
        <taxon>Phytoactinopolyspora</taxon>
    </lineage>
</organism>
<dbReference type="RefSeq" id="WP_162448842.1">
    <property type="nucleotide sequence ID" value="NZ_WLZY01000001.1"/>
</dbReference>
<protein>
    <submittedName>
        <fullName evidence="1">Uncharacterized protein</fullName>
    </submittedName>
</protein>
<dbReference type="EMBL" id="WLZY01000001">
    <property type="protein sequence ID" value="NDL56225.1"/>
    <property type="molecule type" value="Genomic_DNA"/>
</dbReference>
<gene>
    <name evidence="1" type="ORF">F7O44_03950</name>
</gene>
<accession>A0A7K3LYW9</accession>
<keyword evidence="2" id="KW-1185">Reference proteome</keyword>
<name>A0A7K3LYW9_9ACTN</name>
<evidence type="ECO:0000313" key="1">
    <source>
        <dbReference type="EMBL" id="NDL56225.1"/>
    </source>
</evidence>